<gene>
    <name evidence="3" type="ORF">ACFPIB_14810</name>
</gene>
<keyword evidence="4" id="KW-1185">Reference proteome</keyword>
<protein>
    <submittedName>
        <fullName evidence="3">Universal stress protein</fullName>
    </submittedName>
</protein>
<evidence type="ECO:0000256" key="1">
    <source>
        <dbReference type="ARBA" id="ARBA00008791"/>
    </source>
</evidence>
<comment type="caution">
    <text evidence="3">The sequence shown here is derived from an EMBL/GenBank/DDBJ whole genome shotgun (WGS) entry which is preliminary data.</text>
</comment>
<dbReference type="SUPFAM" id="SSF52402">
    <property type="entry name" value="Adenine nucleotide alpha hydrolases-like"/>
    <property type="match status" value="2"/>
</dbReference>
<sequence length="282" mass="31137">MKKILCPTDFSKTATRAMEYAAFLASQAHGQLTLLHVTHLPLAETAETALVATEVVGEMNRDATDKLASACKYLQEQYGSGWECDYEVKTAFLADAVRNYVVHEGYDLVVVGSTGGGNTLEEILIGSNTLAIIEDVSCPVLSIPTNAHKPRIQKIAYASDLQDVDTQALKQVMGLAALTGAHVEVVHIEKKNDTEGQQKAAEFGRKIEEMFAAQNVHFSEIIHPDEEVGLKDYLTKTNTDLLVILKRHRSFFSNLFHSSLTEKLTYHSKFPMLVLDEKAQLA</sequence>
<comment type="similarity">
    <text evidence="1">Belongs to the universal stress protein A family.</text>
</comment>
<evidence type="ECO:0000313" key="3">
    <source>
        <dbReference type="EMBL" id="MFC5271887.1"/>
    </source>
</evidence>
<dbReference type="Pfam" id="PF00582">
    <property type="entry name" value="Usp"/>
    <property type="match status" value="2"/>
</dbReference>
<feature type="domain" description="UspA" evidence="2">
    <location>
        <begin position="1"/>
        <end position="143"/>
    </location>
</feature>
<evidence type="ECO:0000313" key="4">
    <source>
        <dbReference type="Proteomes" id="UP001596161"/>
    </source>
</evidence>
<name>A0ABW0EBZ2_9BACT</name>
<dbReference type="PANTHER" id="PTHR46268">
    <property type="entry name" value="STRESS RESPONSE PROTEIN NHAX"/>
    <property type="match status" value="1"/>
</dbReference>
<dbReference type="PANTHER" id="PTHR46268:SF6">
    <property type="entry name" value="UNIVERSAL STRESS PROTEIN UP12"/>
    <property type="match status" value="1"/>
</dbReference>
<evidence type="ECO:0000259" key="2">
    <source>
        <dbReference type="Pfam" id="PF00582"/>
    </source>
</evidence>
<accession>A0ABW0EBZ2</accession>
<dbReference type="EMBL" id="JBHSKT010000009">
    <property type="protein sequence ID" value="MFC5271887.1"/>
    <property type="molecule type" value="Genomic_DNA"/>
</dbReference>
<dbReference type="RefSeq" id="WP_378018244.1">
    <property type="nucleotide sequence ID" value="NZ_JBHSKT010000009.1"/>
</dbReference>
<dbReference type="Gene3D" id="3.40.50.12370">
    <property type="match status" value="1"/>
</dbReference>
<reference evidence="4" key="1">
    <citation type="journal article" date="2019" name="Int. J. Syst. Evol. Microbiol.">
        <title>The Global Catalogue of Microorganisms (GCM) 10K type strain sequencing project: providing services to taxonomists for standard genome sequencing and annotation.</title>
        <authorList>
            <consortium name="The Broad Institute Genomics Platform"/>
            <consortium name="The Broad Institute Genome Sequencing Center for Infectious Disease"/>
            <person name="Wu L."/>
            <person name="Ma J."/>
        </authorList>
    </citation>
    <scope>NUCLEOTIDE SEQUENCE [LARGE SCALE GENOMIC DNA]</scope>
    <source>
        <strain evidence="4">KACC 12602</strain>
    </source>
</reference>
<dbReference type="Proteomes" id="UP001596161">
    <property type="component" value="Unassembled WGS sequence"/>
</dbReference>
<dbReference type="InterPro" id="IPR006016">
    <property type="entry name" value="UspA"/>
</dbReference>
<organism evidence="3 4">
    <name type="scientific">Adhaeribacter terreus</name>
    <dbReference type="NCBI Taxonomy" id="529703"/>
    <lineage>
        <taxon>Bacteria</taxon>
        <taxon>Pseudomonadati</taxon>
        <taxon>Bacteroidota</taxon>
        <taxon>Cytophagia</taxon>
        <taxon>Cytophagales</taxon>
        <taxon>Hymenobacteraceae</taxon>
        <taxon>Adhaeribacter</taxon>
    </lineage>
</organism>
<feature type="domain" description="UspA" evidence="2">
    <location>
        <begin position="153"/>
        <end position="275"/>
    </location>
</feature>
<dbReference type="InterPro" id="IPR006015">
    <property type="entry name" value="Universal_stress_UspA"/>
</dbReference>
<dbReference type="CDD" id="cd00293">
    <property type="entry name" value="USP-like"/>
    <property type="match status" value="2"/>
</dbReference>
<proteinExistence type="inferred from homology"/>
<dbReference type="PRINTS" id="PR01438">
    <property type="entry name" value="UNVRSLSTRESS"/>
</dbReference>